<evidence type="ECO:0000256" key="2">
    <source>
        <dbReference type="ARBA" id="ARBA00022553"/>
    </source>
</evidence>
<evidence type="ECO:0000313" key="6">
    <source>
        <dbReference type="Proteomes" id="UP000247810"/>
    </source>
</evidence>
<keyword evidence="2" id="KW-0597">Phosphoprotein</keyword>
<dbReference type="EMBL" id="KZ825977">
    <property type="protein sequence ID" value="PYH90579.1"/>
    <property type="molecule type" value="Genomic_DNA"/>
</dbReference>
<dbReference type="InterPro" id="IPR000873">
    <property type="entry name" value="AMP-dep_synth/lig_dom"/>
</dbReference>
<evidence type="ECO:0000256" key="1">
    <source>
        <dbReference type="ARBA" id="ARBA00022450"/>
    </source>
</evidence>
<keyword evidence="6" id="KW-1185">Reference proteome</keyword>
<feature type="compositionally biased region" description="Basic and acidic residues" evidence="3">
    <location>
        <begin position="557"/>
        <end position="573"/>
    </location>
</feature>
<dbReference type="VEuPathDB" id="FungiDB:BO71DRAFT_72440"/>
<feature type="domain" description="AMP-dependent synthetase/ligase" evidence="4">
    <location>
        <begin position="54"/>
        <end position="361"/>
    </location>
</feature>
<keyword evidence="5" id="KW-0436">Ligase</keyword>
<accession>A0A319D0N8</accession>
<evidence type="ECO:0000313" key="5">
    <source>
        <dbReference type="EMBL" id="PYH90579.1"/>
    </source>
</evidence>
<feature type="region of interest" description="Disordered" evidence="3">
    <location>
        <begin position="550"/>
        <end position="580"/>
    </location>
</feature>
<proteinExistence type="predicted"/>
<dbReference type="InterPro" id="IPR042099">
    <property type="entry name" value="ANL_N_sf"/>
</dbReference>
<dbReference type="Proteomes" id="UP000247810">
    <property type="component" value="Unassembled WGS sequence"/>
</dbReference>
<dbReference type="GO" id="GO:0016874">
    <property type="term" value="F:ligase activity"/>
    <property type="evidence" value="ECO:0007669"/>
    <property type="project" value="UniProtKB-KW"/>
</dbReference>
<protein>
    <submittedName>
        <fullName evidence="5">AMP dependent ligase/synthetase</fullName>
    </submittedName>
</protein>
<dbReference type="OrthoDB" id="429813at2759"/>
<dbReference type="PANTHER" id="PTHR43439">
    <property type="entry name" value="PHENYLACETATE-COENZYME A LIGASE"/>
    <property type="match status" value="1"/>
</dbReference>
<dbReference type="Pfam" id="PF23562">
    <property type="entry name" value="AMP-binding_C_3"/>
    <property type="match status" value="1"/>
</dbReference>
<evidence type="ECO:0000256" key="3">
    <source>
        <dbReference type="SAM" id="MobiDB-lite"/>
    </source>
</evidence>
<dbReference type="SUPFAM" id="SSF56801">
    <property type="entry name" value="Acetyl-CoA synthetase-like"/>
    <property type="match status" value="1"/>
</dbReference>
<name>A0A319D0N8_9EURO</name>
<dbReference type="PANTHER" id="PTHR43439:SF2">
    <property type="entry name" value="ENZYME, PUTATIVE (JCVI)-RELATED"/>
    <property type="match status" value="1"/>
</dbReference>
<gene>
    <name evidence="5" type="ORF">BO71DRAFT_72440</name>
</gene>
<dbReference type="Pfam" id="PF00501">
    <property type="entry name" value="AMP-binding"/>
    <property type="match status" value="1"/>
</dbReference>
<dbReference type="InterPro" id="IPR051414">
    <property type="entry name" value="Adenylate-forming_Reductase"/>
</dbReference>
<evidence type="ECO:0000259" key="4">
    <source>
        <dbReference type="Pfam" id="PF00501"/>
    </source>
</evidence>
<sequence length="580" mass="64773">MAVPEGTGSWTRGAEEFRGQRLLPDIVDYYAHEETDRVFAAVPRSGNAAEGFEDVNMRAMATAVDHAAWWIDRAFEGVSKKSTLAYVGPSDLRYPIVLLAFMKCGWNAMFISPQNTPIQNLGLLQEANVHGLIYADEMSSIAENLQQFDPFMSSLQLPELGELLKSEAPSYQLGSAFAEIQNKRCLTLHTSGTTGQPKLVHYTHGTLACADNDTFMPVPEGRRPQNASQFNFAPSGRYYSPFPPYHLAGLHACTLLPIFTSAATFVMGPHSVPPTGSLMGEILQQQPQIRAIYVPPFMLEEWMVDPAAIEQAQRLDFILFGGGALAPSVGHKLSEVTEIRQMYGSVESGHIQVLVPQPGEWEYLEFNPSEGYEMQAVGDGIYEMVLHQHEKSREHQSFSHNYPDIRTWHTKDLFVPHPTKTNLWRFHSRTEDIVVLENKQKVWPIPMETILRGNPNVAGALVVGNGRPEPVLLIEPRQSVTYTSREEMLDVIWPSVQEANSSAPPYAEIRRSRIILCPAQVGFFRTPKGTIIRKPTESLYAELISKVFKQDDDDSGGDDHDHTGDQRDVELRGDQLLAAT</sequence>
<dbReference type="STRING" id="1448320.A0A319D0N8"/>
<dbReference type="Gene3D" id="3.40.50.12780">
    <property type="entry name" value="N-terminal domain of ligase-like"/>
    <property type="match status" value="1"/>
</dbReference>
<reference evidence="5 6" key="1">
    <citation type="submission" date="2018-02" db="EMBL/GenBank/DDBJ databases">
        <title>The genomes of Aspergillus section Nigri reveals drivers in fungal speciation.</title>
        <authorList>
            <consortium name="DOE Joint Genome Institute"/>
            <person name="Vesth T.C."/>
            <person name="Nybo J."/>
            <person name="Theobald S."/>
            <person name="Brandl J."/>
            <person name="Frisvad J.C."/>
            <person name="Nielsen K.F."/>
            <person name="Lyhne E.K."/>
            <person name="Kogle M.E."/>
            <person name="Kuo A."/>
            <person name="Riley R."/>
            <person name="Clum A."/>
            <person name="Nolan M."/>
            <person name="Lipzen A."/>
            <person name="Salamov A."/>
            <person name="Henrissat B."/>
            <person name="Wiebenga A."/>
            <person name="De vries R.P."/>
            <person name="Grigoriev I.V."/>
            <person name="Mortensen U.H."/>
            <person name="Andersen M.R."/>
            <person name="Baker S.E."/>
        </authorList>
    </citation>
    <scope>NUCLEOTIDE SEQUENCE [LARGE SCALE GENOMIC DNA]</scope>
    <source>
        <strain evidence="5 6">CBS 707.79</strain>
    </source>
</reference>
<dbReference type="AlphaFoldDB" id="A0A319D0N8"/>
<keyword evidence="1" id="KW-0596">Phosphopantetheine</keyword>
<organism evidence="5 6">
    <name type="scientific">Aspergillus ellipticus CBS 707.79</name>
    <dbReference type="NCBI Taxonomy" id="1448320"/>
    <lineage>
        <taxon>Eukaryota</taxon>
        <taxon>Fungi</taxon>
        <taxon>Dikarya</taxon>
        <taxon>Ascomycota</taxon>
        <taxon>Pezizomycotina</taxon>
        <taxon>Eurotiomycetes</taxon>
        <taxon>Eurotiomycetidae</taxon>
        <taxon>Eurotiales</taxon>
        <taxon>Aspergillaceae</taxon>
        <taxon>Aspergillus</taxon>
        <taxon>Aspergillus subgen. Circumdati</taxon>
    </lineage>
</organism>